<dbReference type="Proteomes" id="UP000002171">
    <property type="component" value="Unassembled WGS sequence"/>
</dbReference>
<proteinExistence type="predicted"/>
<dbReference type="OrthoDB" id="5770019at2"/>
<dbReference type="AlphaFoldDB" id="A0A7U8GSV6"/>
<gene>
    <name evidence="1" type="ORF">MED92_13271</name>
</gene>
<sequence length="110" mass="12601">MTYKFYYTDYSTDKHIRSDEAVSESLDNIIGQMNSLLQEPDNFIGIIDENNVMLQFMVEDDGSICVDIPMHDQKGSLTKNTNLNECISLVDSLQESILIEQIEGLEFKAW</sequence>
<evidence type="ECO:0000313" key="1">
    <source>
        <dbReference type="EMBL" id="EAR61627.1"/>
    </source>
</evidence>
<evidence type="ECO:0000313" key="2">
    <source>
        <dbReference type="Proteomes" id="UP000002171"/>
    </source>
</evidence>
<dbReference type="RefSeq" id="WP_007020226.1">
    <property type="nucleotide sequence ID" value="NZ_CH724125.1"/>
</dbReference>
<comment type="caution">
    <text evidence="1">The sequence shown here is derived from an EMBL/GenBank/DDBJ whole genome shotgun (WGS) entry which is preliminary data.</text>
</comment>
<organism evidence="1 2">
    <name type="scientific">Neptuniibacter caesariensis</name>
    <dbReference type="NCBI Taxonomy" id="207954"/>
    <lineage>
        <taxon>Bacteria</taxon>
        <taxon>Pseudomonadati</taxon>
        <taxon>Pseudomonadota</taxon>
        <taxon>Gammaproteobacteria</taxon>
        <taxon>Oceanospirillales</taxon>
        <taxon>Oceanospirillaceae</taxon>
        <taxon>Neptuniibacter</taxon>
    </lineage>
</organism>
<dbReference type="EMBL" id="AAOW01000007">
    <property type="protein sequence ID" value="EAR61627.1"/>
    <property type="molecule type" value="Genomic_DNA"/>
</dbReference>
<protein>
    <submittedName>
        <fullName evidence="1">Uncharacterized protein</fullName>
    </submittedName>
</protein>
<keyword evidence="2" id="KW-1185">Reference proteome</keyword>
<reference evidence="1 2" key="1">
    <citation type="submission" date="2006-02" db="EMBL/GenBank/DDBJ databases">
        <authorList>
            <person name="Pinhassi J."/>
            <person name="Pedros-Alio C."/>
            <person name="Ferriera S."/>
            <person name="Johnson J."/>
            <person name="Kravitz S."/>
            <person name="Halpern A."/>
            <person name="Remington K."/>
            <person name="Beeson K."/>
            <person name="Tran B."/>
            <person name="Rogers Y.-H."/>
            <person name="Friedman R."/>
            <person name="Venter J.C."/>
        </authorList>
    </citation>
    <scope>NUCLEOTIDE SEQUENCE [LARGE SCALE GENOMIC DNA]</scope>
    <source>
        <strain evidence="1 2">MED92</strain>
    </source>
</reference>
<name>A0A7U8GSV6_NEPCE</name>
<accession>A0A7U8GSV6</accession>